<comment type="similarity">
    <text evidence="1">Belongs to the SMP-30/CGR1 family.</text>
</comment>
<comment type="cofactor">
    <cofactor evidence="2">
        <name>Zn(2+)</name>
        <dbReference type="ChEBI" id="CHEBI:29105"/>
    </cofactor>
    <text evidence="2">Binds 1 divalent metal cation per subunit.</text>
</comment>
<dbReference type="Gene3D" id="2.120.10.30">
    <property type="entry name" value="TolB, C-terminal domain"/>
    <property type="match status" value="1"/>
</dbReference>
<accession>A0A060NSS9</accession>
<keyword evidence="2" id="KW-0479">Metal-binding</keyword>
<dbReference type="STRING" id="1458426.SMCB_2152"/>
<protein>
    <submittedName>
        <fullName evidence="4">Gluconolactonase</fullName>
    </submittedName>
</protein>
<evidence type="ECO:0000256" key="1">
    <source>
        <dbReference type="ARBA" id="ARBA00008853"/>
    </source>
</evidence>
<sequence length="320" mass="34768">MADTSGTDWQVVSDVLCAAGEAPFWSAREERLYWIDPPLKRAWRLHVPSGRTEHWGFASPITGLTPCRSGGFLLLLADGVYHAHSWLDIPTLLAVLPSVGAEALWRAGTCDPWGRLWLVAQTRDATHRAAHSSTLYCLRARSSNPPPLEPIRHQVGDGLGLCWAPDGRSVTWCNPRRGEVVQAALSQPGRWPPELSAPMPLTRFAMPPDASSAPPSPNAAPFEGLPRSGTLDQTGHHWVTLIASGRVRRLDGNGRTVLDLHVPALYPTGVCLGGEDGCTLFVTSMRSGRGAAELERYPQSGAVFARRVDTPGQPAPLYWD</sequence>
<evidence type="ECO:0000256" key="2">
    <source>
        <dbReference type="PIRSR" id="PIRSR605511-2"/>
    </source>
</evidence>
<dbReference type="KEGG" id="cbab:SMCB_2152"/>
<evidence type="ECO:0000259" key="3">
    <source>
        <dbReference type="Pfam" id="PF08450"/>
    </source>
</evidence>
<evidence type="ECO:0000313" key="5">
    <source>
        <dbReference type="Proteomes" id="UP000066014"/>
    </source>
</evidence>
<dbReference type="PANTHER" id="PTHR10907:SF47">
    <property type="entry name" value="REGUCALCIN"/>
    <property type="match status" value="1"/>
</dbReference>
<dbReference type="HOGENOM" id="CLU_036110_3_1_4"/>
<feature type="domain" description="SMP-30/Gluconolactonase/LRE-like region" evidence="3">
    <location>
        <begin position="20"/>
        <end position="285"/>
    </location>
</feature>
<dbReference type="InterPro" id="IPR005511">
    <property type="entry name" value="SMP-30"/>
</dbReference>
<dbReference type="SUPFAM" id="SSF63829">
    <property type="entry name" value="Calcium-dependent phosphotriesterase"/>
    <property type="match status" value="1"/>
</dbReference>
<dbReference type="InterPro" id="IPR011042">
    <property type="entry name" value="6-blade_b-propeller_TolB-like"/>
</dbReference>
<evidence type="ECO:0000313" key="4">
    <source>
        <dbReference type="EMBL" id="BAO84380.1"/>
    </source>
</evidence>
<dbReference type="GO" id="GO:0004341">
    <property type="term" value="F:gluconolactonase activity"/>
    <property type="evidence" value="ECO:0007669"/>
    <property type="project" value="TreeGrafter"/>
</dbReference>
<feature type="binding site" evidence="2">
    <location>
        <position position="124"/>
    </location>
    <ligand>
        <name>substrate</name>
    </ligand>
</feature>
<dbReference type="RefSeq" id="WP_171820304.1">
    <property type="nucleotide sequence ID" value="NZ_AP014569.1"/>
</dbReference>
<keyword evidence="5" id="KW-1185">Reference proteome</keyword>
<dbReference type="PANTHER" id="PTHR10907">
    <property type="entry name" value="REGUCALCIN"/>
    <property type="match status" value="1"/>
</dbReference>
<dbReference type="InterPro" id="IPR013658">
    <property type="entry name" value="SGL"/>
</dbReference>
<dbReference type="GO" id="GO:0005509">
    <property type="term" value="F:calcium ion binding"/>
    <property type="evidence" value="ECO:0007669"/>
    <property type="project" value="TreeGrafter"/>
</dbReference>
<dbReference type="EMBL" id="AP014569">
    <property type="protein sequence ID" value="BAO84380.1"/>
    <property type="molecule type" value="Genomic_DNA"/>
</dbReference>
<dbReference type="AlphaFoldDB" id="A0A060NSS9"/>
<dbReference type="Pfam" id="PF08450">
    <property type="entry name" value="SGL"/>
    <property type="match status" value="1"/>
</dbReference>
<gene>
    <name evidence="4" type="ORF">SMCB_2152</name>
</gene>
<dbReference type="GO" id="GO:0019853">
    <property type="term" value="P:L-ascorbic acid biosynthetic process"/>
    <property type="evidence" value="ECO:0007669"/>
    <property type="project" value="TreeGrafter"/>
</dbReference>
<dbReference type="PRINTS" id="PR01790">
    <property type="entry name" value="SMP30FAMILY"/>
</dbReference>
<keyword evidence="2" id="KW-0862">Zinc</keyword>
<proteinExistence type="inferred from homology"/>
<organism evidence="4 5">
    <name type="scientific">Serpentinimonas maccroryi</name>
    <dbReference type="NCBI Taxonomy" id="1458426"/>
    <lineage>
        <taxon>Bacteria</taxon>
        <taxon>Pseudomonadati</taxon>
        <taxon>Pseudomonadota</taxon>
        <taxon>Betaproteobacteria</taxon>
        <taxon>Burkholderiales</taxon>
        <taxon>Comamonadaceae</taxon>
        <taxon>Serpentinimonas</taxon>
    </lineage>
</organism>
<name>A0A060NSS9_9BURK</name>
<dbReference type="Proteomes" id="UP000066014">
    <property type="component" value="Chromosome"/>
</dbReference>
<feature type="binding site" evidence="2">
    <location>
        <position position="21"/>
    </location>
    <ligand>
        <name>a divalent metal cation</name>
        <dbReference type="ChEBI" id="CHEBI:60240"/>
    </ligand>
</feature>
<reference evidence="4 5" key="1">
    <citation type="journal article" date="2014" name="Nat. Commun.">
        <title>Physiological and genomic features of highly alkaliphilic hydrogen-utilizing Betaproteobacteria from a continental serpentinizing site.</title>
        <authorList>
            <person name="Suzuki S."/>
            <person name="Kuenen J.G."/>
            <person name="Schipper K."/>
            <person name="van der Velde S."/>
            <person name="Ishii S."/>
            <person name="Wu A."/>
            <person name="Sorokin D.Y."/>
            <person name="Tenney A."/>
            <person name="Meng X.Y."/>
            <person name="Morrill P.L."/>
            <person name="Kamagata Y."/>
            <person name="Muyzer G."/>
            <person name="Nealson K.H."/>
        </authorList>
    </citation>
    <scope>NUCLEOTIDE SEQUENCE [LARGE SCALE GENOMIC DNA]</scope>
    <source>
        <strain evidence="4 5">B1</strain>
    </source>
</reference>